<proteinExistence type="predicted"/>
<accession>A0ABS8S274</accession>
<sequence length="192" mass="21999">MAGLPLQPPSVLSLYIECSGQIQNNTFDVKLGLQLLNSKIIVTPRRVIGFFKIASASLFPEFPTYDTEEALEQHFLHFVISFVYPPIDHGKPDSKPEYDPTKDTLENIEQQREVKENILSDQEVSESLPIEIKNQPGIQLFMELNRNKSITHMGENELLAEEESNERRTNGMDSTYSNMEDSDEDQEQNHQK</sequence>
<evidence type="ECO:0000256" key="1">
    <source>
        <dbReference type="SAM" id="MobiDB-lite"/>
    </source>
</evidence>
<reference evidence="2 3" key="1">
    <citation type="journal article" date="2021" name="BMC Genomics">
        <title>Datura genome reveals duplications of psychoactive alkaloid biosynthetic genes and high mutation rate following tissue culture.</title>
        <authorList>
            <person name="Rajewski A."/>
            <person name="Carter-House D."/>
            <person name="Stajich J."/>
            <person name="Litt A."/>
        </authorList>
    </citation>
    <scope>NUCLEOTIDE SEQUENCE [LARGE SCALE GENOMIC DNA]</scope>
    <source>
        <strain evidence="2">AR-01</strain>
    </source>
</reference>
<evidence type="ECO:0000313" key="3">
    <source>
        <dbReference type="Proteomes" id="UP000823775"/>
    </source>
</evidence>
<organism evidence="2 3">
    <name type="scientific">Datura stramonium</name>
    <name type="common">Jimsonweed</name>
    <name type="synonym">Common thornapple</name>
    <dbReference type="NCBI Taxonomy" id="4076"/>
    <lineage>
        <taxon>Eukaryota</taxon>
        <taxon>Viridiplantae</taxon>
        <taxon>Streptophyta</taxon>
        <taxon>Embryophyta</taxon>
        <taxon>Tracheophyta</taxon>
        <taxon>Spermatophyta</taxon>
        <taxon>Magnoliopsida</taxon>
        <taxon>eudicotyledons</taxon>
        <taxon>Gunneridae</taxon>
        <taxon>Pentapetalae</taxon>
        <taxon>asterids</taxon>
        <taxon>lamiids</taxon>
        <taxon>Solanales</taxon>
        <taxon>Solanaceae</taxon>
        <taxon>Solanoideae</taxon>
        <taxon>Datureae</taxon>
        <taxon>Datura</taxon>
    </lineage>
</organism>
<gene>
    <name evidence="2" type="ORF">HAX54_020001</name>
</gene>
<evidence type="ECO:0000313" key="2">
    <source>
        <dbReference type="EMBL" id="MCD7453196.1"/>
    </source>
</evidence>
<dbReference type="EMBL" id="JACEIK010000242">
    <property type="protein sequence ID" value="MCD7453196.1"/>
    <property type="molecule type" value="Genomic_DNA"/>
</dbReference>
<name>A0ABS8S274_DATST</name>
<dbReference type="Proteomes" id="UP000823775">
    <property type="component" value="Unassembled WGS sequence"/>
</dbReference>
<comment type="caution">
    <text evidence="2">The sequence shown here is derived from an EMBL/GenBank/DDBJ whole genome shotgun (WGS) entry which is preliminary data.</text>
</comment>
<protein>
    <submittedName>
        <fullName evidence="2">Uncharacterized protein</fullName>
    </submittedName>
</protein>
<keyword evidence="3" id="KW-1185">Reference proteome</keyword>
<feature type="region of interest" description="Disordered" evidence="1">
    <location>
        <begin position="152"/>
        <end position="192"/>
    </location>
</feature>